<keyword evidence="3 6" id="KW-0812">Transmembrane</keyword>
<evidence type="ECO:0000256" key="2">
    <source>
        <dbReference type="ARBA" id="ARBA00007635"/>
    </source>
</evidence>
<evidence type="ECO:0000256" key="6">
    <source>
        <dbReference type="RuleBase" id="RU363077"/>
    </source>
</evidence>
<evidence type="ECO:0000313" key="8">
    <source>
        <dbReference type="EMBL" id="KHN17313.1"/>
    </source>
</evidence>
<evidence type="ECO:0000256" key="4">
    <source>
        <dbReference type="ARBA" id="ARBA00022989"/>
    </source>
</evidence>
<accession>A0A0B2QBA8</accession>
<dbReference type="AlphaFoldDB" id="A0A0B2QBA8"/>
<keyword evidence="5 6" id="KW-0472">Membrane</keyword>
<evidence type="ECO:0000256" key="3">
    <source>
        <dbReference type="ARBA" id="ARBA00022692"/>
    </source>
</evidence>
<feature type="transmembrane region" description="Helical" evidence="6">
    <location>
        <begin position="133"/>
        <end position="154"/>
    </location>
</feature>
<dbReference type="GO" id="GO:0022857">
    <property type="term" value="F:transmembrane transporter activity"/>
    <property type="evidence" value="ECO:0007669"/>
    <property type="project" value="InterPro"/>
</dbReference>
<feature type="transmembrane region" description="Helical" evidence="6">
    <location>
        <begin position="102"/>
        <end position="121"/>
    </location>
</feature>
<feature type="transmembrane region" description="Helical" evidence="6">
    <location>
        <begin position="186"/>
        <end position="204"/>
    </location>
</feature>
<proteinExistence type="inferred from homology"/>
<sequence>MNLTWKLMQELKPTLLMVLVQVSYAFSSVLYKLAINDGMSLRVLSAYRLIFGAAFSFSLALIFERKKRPKLTWRVVLMSFFSGLFGDQLGTRTPHANPKTEWLGVLSGIGSCLSFSIWLIIQAKVSKEYPSHHSATALMALMGAIQATAFALCVEKDWSQWNLGSSIRLLTALFSLLVFWKHAYVFSVIGAVLIVCGLYMVLWGKNKEMKTATHLVSLDNTKEFGVITDVVVVSTTENSDRENNSHDNCKSNIVTN</sequence>
<dbReference type="Proteomes" id="UP000053555">
    <property type="component" value="Unassembled WGS sequence"/>
</dbReference>
<protein>
    <recommendedName>
        <fullName evidence="6">WAT1-related protein</fullName>
    </recommendedName>
</protein>
<keyword evidence="4 6" id="KW-1133">Transmembrane helix</keyword>
<gene>
    <name evidence="8" type="ORF">glysoja_036918</name>
</gene>
<comment type="subcellular location">
    <subcellularLocation>
        <location evidence="1 6">Membrane</location>
        <topology evidence="1 6">Multi-pass membrane protein</topology>
    </subcellularLocation>
</comment>
<dbReference type="GO" id="GO:0016020">
    <property type="term" value="C:membrane"/>
    <property type="evidence" value="ECO:0007669"/>
    <property type="project" value="UniProtKB-SubCell"/>
</dbReference>
<dbReference type="PANTHER" id="PTHR31218">
    <property type="entry name" value="WAT1-RELATED PROTEIN"/>
    <property type="match status" value="1"/>
</dbReference>
<comment type="similarity">
    <text evidence="2 6">Belongs to the drug/metabolite transporter (DMT) superfamily. Plant drug/metabolite exporter (P-DME) (TC 2.A.7.4) family.</text>
</comment>
<feature type="transmembrane region" description="Helical" evidence="6">
    <location>
        <begin position="15"/>
        <end position="34"/>
    </location>
</feature>
<organism evidence="8">
    <name type="scientific">Glycine soja</name>
    <name type="common">Wild soybean</name>
    <dbReference type="NCBI Taxonomy" id="3848"/>
    <lineage>
        <taxon>Eukaryota</taxon>
        <taxon>Viridiplantae</taxon>
        <taxon>Streptophyta</taxon>
        <taxon>Embryophyta</taxon>
        <taxon>Tracheophyta</taxon>
        <taxon>Spermatophyta</taxon>
        <taxon>Magnoliopsida</taxon>
        <taxon>eudicotyledons</taxon>
        <taxon>Gunneridae</taxon>
        <taxon>Pentapetalae</taxon>
        <taxon>rosids</taxon>
        <taxon>fabids</taxon>
        <taxon>Fabales</taxon>
        <taxon>Fabaceae</taxon>
        <taxon>Papilionoideae</taxon>
        <taxon>50 kb inversion clade</taxon>
        <taxon>NPAAA clade</taxon>
        <taxon>indigoferoid/millettioid clade</taxon>
        <taxon>Phaseoleae</taxon>
        <taxon>Glycine</taxon>
        <taxon>Glycine subgen. Soja</taxon>
    </lineage>
</organism>
<name>A0A0B2QBA8_GLYSO</name>
<feature type="transmembrane region" description="Helical" evidence="6">
    <location>
        <begin position="161"/>
        <end position="180"/>
    </location>
</feature>
<evidence type="ECO:0000256" key="1">
    <source>
        <dbReference type="ARBA" id="ARBA00004141"/>
    </source>
</evidence>
<dbReference type="Pfam" id="PF00892">
    <property type="entry name" value="EamA"/>
    <property type="match status" value="1"/>
</dbReference>
<evidence type="ECO:0000259" key="7">
    <source>
        <dbReference type="Pfam" id="PF00892"/>
    </source>
</evidence>
<dbReference type="EMBL" id="KN660355">
    <property type="protein sequence ID" value="KHN17313.1"/>
    <property type="molecule type" value="Genomic_DNA"/>
</dbReference>
<dbReference type="InterPro" id="IPR030184">
    <property type="entry name" value="WAT1-related"/>
</dbReference>
<reference evidence="8" key="1">
    <citation type="submission" date="2014-07" db="EMBL/GenBank/DDBJ databases">
        <title>Identification of a novel salt tolerance gene in wild soybean by whole-genome sequencing.</title>
        <authorList>
            <person name="Lam H.-M."/>
            <person name="Qi X."/>
            <person name="Li M.-W."/>
            <person name="Liu X."/>
            <person name="Xie M."/>
            <person name="Ni M."/>
            <person name="Xu X."/>
        </authorList>
    </citation>
    <scope>NUCLEOTIDE SEQUENCE [LARGE SCALE GENOMIC DNA]</scope>
    <source>
        <tissue evidence="8">Root</tissue>
    </source>
</reference>
<feature type="domain" description="EamA" evidence="7">
    <location>
        <begin position="15"/>
        <end position="86"/>
    </location>
</feature>
<dbReference type="InterPro" id="IPR000620">
    <property type="entry name" value="EamA_dom"/>
</dbReference>
<evidence type="ECO:0000256" key="5">
    <source>
        <dbReference type="ARBA" id="ARBA00023136"/>
    </source>
</evidence>
<feature type="transmembrane region" description="Helical" evidence="6">
    <location>
        <begin position="46"/>
        <end position="65"/>
    </location>
</feature>